<dbReference type="Proteomes" id="UP000063429">
    <property type="component" value="Chromosome"/>
</dbReference>
<feature type="transmembrane region" description="Helical" evidence="1">
    <location>
        <begin position="341"/>
        <end position="362"/>
    </location>
</feature>
<gene>
    <name evidence="2" type="ORF">F506_01750</name>
</gene>
<dbReference type="PANTHER" id="PTHR23537:SF1">
    <property type="entry name" value="SUGAR TRANSPORTER"/>
    <property type="match status" value="1"/>
</dbReference>
<evidence type="ECO:0000256" key="1">
    <source>
        <dbReference type="SAM" id="Phobius"/>
    </source>
</evidence>
<organism evidence="2 3">
    <name type="scientific">Herbaspirillum hiltneri N3</name>
    <dbReference type="NCBI Taxonomy" id="1262470"/>
    <lineage>
        <taxon>Bacteria</taxon>
        <taxon>Pseudomonadati</taxon>
        <taxon>Pseudomonadota</taxon>
        <taxon>Betaproteobacteria</taxon>
        <taxon>Burkholderiales</taxon>
        <taxon>Oxalobacteraceae</taxon>
        <taxon>Herbaspirillum</taxon>
    </lineage>
</organism>
<evidence type="ECO:0000313" key="2">
    <source>
        <dbReference type="EMBL" id="AKZ61565.1"/>
    </source>
</evidence>
<keyword evidence="1" id="KW-1133">Transmembrane helix</keyword>
<dbReference type="Pfam" id="PF06779">
    <property type="entry name" value="MFS_4"/>
    <property type="match status" value="1"/>
</dbReference>
<protein>
    <submittedName>
        <fullName evidence="2">MFS transporter</fullName>
    </submittedName>
</protein>
<proteinExistence type="predicted"/>
<dbReference type="InterPro" id="IPR010645">
    <property type="entry name" value="MFS_4"/>
</dbReference>
<dbReference type="CDD" id="cd06180">
    <property type="entry name" value="MFS_YjiJ"/>
    <property type="match status" value="1"/>
</dbReference>
<sequence length="405" mass="42835">MTIQDTQEIQSNRKTAWRIALSGLIALSVAMGIGRFAFTPLLPMMLHDQTIDLNSGGWLATSNYLGYFLGALLCAFWRGLPPTRTIRAGLFATVLLTAGMGVFHSQGLWLLLRLLSGIASALVFVYSSGWCLQRLAQLKLPALGGIIYSGPGLGIMLTGLSSSAMVAGGWQAAGGWLAFGLMAALLTLLVWKTFRGEVDLRAAAATAAEDHIEPAAVTREVRWQVLAYGLAGFGYIITATFLPVIARQALPGSSWPDFFWPLFGLCVALGALGATRIPVHADQRLLLAISYVMQAIGVIISAILPNEFGFALGSVLLGLPFTAITLFAMREARRLRSHHAPGLMGLMTASYGIGQIVGPPLATKLVHIGGSFTPSLSIAAAALLAGAGLYGWLAARDRGSRLATA</sequence>
<feature type="transmembrane region" description="Helical" evidence="1">
    <location>
        <begin position="310"/>
        <end position="329"/>
    </location>
</feature>
<feature type="transmembrane region" description="Helical" evidence="1">
    <location>
        <begin position="173"/>
        <end position="191"/>
    </location>
</feature>
<dbReference type="Gene3D" id="1.20.1250.20">
    <property type="entry name" value="MFS general substrate transporter like domains"/>
    <property type="match status" value="2"/>
</dbReference>
<evidence type="ECO:0000313" key="3">
    <source>
        <dbReference type="Proteomes" id="UP000063429"/>
    </source>
</evidence>
<keyword evidence="3" id="KW-1185">Reference proteome</keyword>
<feature type="transmembrane region" description="Helical" evidence="1">
    <location>
        <begin position="144"/>
        <end position="167"/>
    </location>
</feature>
<feature type="transmembrane region" description="Helical" evidence="1">
    <location>
        <begin position="88"/>
        <end position="104"/>
    </location>
</feature>
<keyword evidence="1" id="KW-0812">Transmembrane</keyword>
<reference evidence="3" key="1">
    <citation type="journal article" date="2015" name="Genome Announc.">
        <title>Complete Genome Sequence of Herbaspirillum hiltneri N3 (DSM 17495), Isolated from Surface-Sterilized Wheat Roots.</title>
        <authorList>
            <person name="Guizelini D."/>
            <person name="Saizaki P.M."/>
            <person name="Coimbra N.A."/>
            <person name="Weiss V.A."/>
            <person name="Faoro H."/>
            <person name="Sfeir M.Z."/>
            <person name="Baura V.A."/>
            <person name="Monteiro R.A."/>
            <person name="Chubatsu L.S."/>
            <person name="Souza E.M."/>
            <person name="Cruz L.M."/>
            <person name="Pedrosa F.O."/>
            <person name="Raittz R.T."/>
            <person name="Marchaukoski J.N."/>
            <person name="Steffens M.B."/>
        </authorList>
    </citation>
    <scope>NUCLEOTIDE SEQUENCE [LARGE SCALE GENOMIC DNA]</scope>
    <source>
        <strain evidence="3">N3</strain>
    </source>
</reference>
<dbReference type="EMBL" id="CP011409">
    <property type="protein sequence ID" value="AKZ61565.1"/>
    <property type="molecule type" value="Genomic_DNA"/>
</dbReference>
<accession>A0ABM5UWH4</accession>
<dbReference type="RefSeq" id="WP_053195070.1">
    <property type="nucleotide sequence ID" value="NZ_CP011409.1"/>
</dbReference>
<dbReference type="InterPro" id="IPR036259">
    <property type="entry name" value="MFS_trans_sf"/>
</dbReference>
<feature type="transmembrane region" description="Helical" evidence="1">
    <location>
        <begin position="58"/>
        <end position="76"/>
    </location>
</feature>
<feature type="transmembrane region" description="Helical" evidence="1">
    <location>
        <begin position="374"/>
        <end position="393"/>
    </location>
</feature>
<feature type="transmembrane region" description="Helical" evidence="1">
    <location>
        <begin position="19"/>
        <end position="38"/>
    </location>
</feature>
<keyword evidence="1" id="KW-0472">Membrane</keyword>
<dbReference type="SUPFAM" id="SSF103473">
    <property type="entry name" value="MFS general substrate transporter"/>
    <property type="match status" value="1"/>
</dbReference>
<name>A0ABM5UWH4_9BURK</name>
<feature type="transmembrane region" description="Helical" evidence="1">
    <location>
        <begin position="285"/>
        <end position="304"/>
    </location>
</feature>
<feature type="transmembrane region" description="Helical" evidence="1">
    <location>
        <begin position="258"/>
        <end position="278"/>
    </location>
</feature>
<feature type="transmembrane region" description="Helical" evidence="1">
    <location>
        <begin position="225"/>
        <end position="246"/>
    </location>
</feature>
<dbReference type="PANTHER" id="PTHR23537">
    <property type="match status" value="1"/>
</dbReference>
<feature type="transmembrane region" description="Helical" evidence="1">
    <location>
        <begin position="110"/>
        <end position="132"/>
    </location>
</feature>